<name>A0ABR0M7L2_9PEZI</name>
<dbReference type="Proteomes" id="UP001357485">
    <property type="component" value="Unassembled WGS sequence"/>
</dbReference>
<protein>
    <submittedName>
        <fullName evidence="2">Uncharacterized protein</fullName>
    </submittedName>
</protein>
<proteinExistence type="predicted"/>
<comment type="caution">
    <text evidence="2">The sequence shown here is derived from an EMBL/GenBank/DDBJ whole genome shotgun (WGS) entry which is preliminary data.</text>
</comment>
<gene>
    <name evidence="2" type="ORF">LTR16_002227</name>
</gene>
<feature type="region of interest" description="Disordered" evidence="1">
    <location>
        <begin position="379"/>
        <end position="413"/>
    </location>
</feature>
<organism evidence="2 3">
    <name type="scientific">Cryomyces antarcticus</name>
    <dbReference type="NCBI Taxonomy" id="329879"/>
    <lineage>
        <taxon>Eukaryota</taxon>
        <taxon>Fungi</taxon>
        <taxon>Dikarya</taxon>
        <taxon>Ascomycota</taxon>
        <taxon>Pezizomycotina</taxon>
        <taxon>Dothideomycetes</taxon>
        <taxon>Dothideomycetes incertae sedis</taxon>
        <taxon>Cryomyces</taxon>
    </lineage>
</organism>
<dbReference type="EMBL" id="JAVRRA010000163">
    <property type="protein sequence ID" value="KAK5291230.1"/>
    <property type="molecule type" value="Genomic_DNA"/>
</dbReference>
<evidence type="ECO:0000313" key="2">
    <source>
        <dbReference type="EMBL" id="KAK5291230.1"/>
    </source>
</evidence>
<dbReference type="Gene3D" id="2.40.50.140">
    <property type="entry name" value="Nucleic acid-binding proteins"/>
    <property type="match status" value="1"/>
</dbReference>
<dbReference type="SUPFAM" id="SSF50249">
    <property type="entry name" value="Nucleic acid-binding proteins"/>
    <property type="match status" value="1"/>
</dbReference>
<evidence type="ECO:0000313" key="3">
    <source>
        <dbReference type="Proteomes" id="UP001357485"/>
    </source>
</evidence>
<evidence type="ECO:0000256" key="1">
    <source>
        <dbReference type="SAM" id="MobiDB-lite"/>
    </source>
</evidence>
<accession>A0ABR0M7L2</accession>
<reference evidence="2 3" key="1">
    <citation type="submission" date="2023-08" db="EMBL/GenBank/DDBJ databases">
        <title>Black Yeasts Isolated from many extreme environments.</title>
        <authorList>
            <person name="Coleine C."/>
            <person name="Stajich J.E."/>
            <person name="Selbmann L."/>
        </authorList>
    </citation>
    <scope>NUCLEOTIDE SEQUENCE [LARGE SCALE GENOMIC DNA]</scope>
    <source>
        <strain evidence="2 3">CCFEE 536</strain>
    </source>
</reference>
<feature type="compositionally biased region" description="Acidic residues" evidence="1">
    <location>
        <begin position="404"/>
        <end position="413"/>
    </location>
</feature>
<feature type="compositionally biased region" description="Basic and acidic residues" evidence="1">
    <location>
        <begin position="380"/>
        <end position="391"/>
    </location>
</feature>
<dbReference type="InterPro" id="IPR012340">
    <property type="entry name" value="NA-bd_OB-fold"/>
</dbReference>
<keyword evidence="3" id="KW-1185">Reference proteome</keyword>
<sequence length="413" mass="45671">MARPRKRCKFLAGAPVSTSLLWREVAQISGYEPAFRRYLGESIPETMTDTAASFDAYPKWRSLPLENHALRSEISQNNMHDLGIGDMGHLSATEDGEETTFMSLNSSTMLRKPDSFVESAAENEDVVTQFLEQTFAMHDNLQSSQIVEAARPSAADDTTGMTTSFLTTMTSESSFTSELLSPLVRLGQAQAKSFTLSGRLTDISALPKADYLHRISPQTMTVDLVVGIISVAPARTVNVRKGGFEMDIVEMLVGDETKAGFSISFWLSAAESQRITRSRHKDDLRDSLRKLRPQDLVLVRGVALASFRGRVFGQSLSRRITKNETTIELLFRTAFDAEDKTGLFEKQGLEGHETGNTLIDKASKVKNWVIRFVTPAVGRRPPDAGDVERGHVTGRRGRTRLAVGEEELPPDTP</sequence>